<dbReference type="OrthoDB" id="2117703at2759"/>
<evidence type="ECO:0000259" key="1">
    <source>
        <dbReference type="Pfam" id="PF24923"/>
    </source>
</evidence>
<reference evidence="2" key="1">
    <citation type="submission" date="2021-01" db="EMBL/GenBank/DDBJ databases">
        <authorList>
            <person name="Li R."/>
            <person name="Bekaert M."/>
        </authorList>
    </citation>
    <scope>NUCLEOTIDE SEQUENCE</scope>
    <source>
        <strain evidence="2">Farmed</strain>
    </source>
</reference>
<evidence type="ECO:0000313" key="2">
    <source>
        <dbReference type="EMBL" id="CAE1159909.1"/>
    </source>
</evidence>
<dbReference type="InterPro" id="IPR038752">
    <property type="entry name" value="IQCH"/>
</dbReference>
<comment type="caution">
    <text evidence="2">The sequence shown here is derived from an EMBL/GenBank/DDBJ whole genome shotgun (WGS) entry which is preliminary data.</text>
</comment>
<accession>A0A812AST8</accession>
<sequence length="465" mass="53058">MKWASGVFAIAWMMRMRAIKNRERLRETRADNLEVYKSKIKILKSTWKRIKNSRRVVVHIPSLGYTEDIRAQMYNFHVEQNNQIARICSISDPNVDVIYVSPITVTDEAKQYYQKLLSLKKAIDSGNMNDITDMNTRITFVVPEVISHFGVSTTTIPHKKNLCLSSMLRYSPNALQRIQRLIKGRDAYIVPGMVHVDDLEVARILDIPILGSEPQVAQLYSTKSGAKRIFENAGVSMPPGDYDIYSSDQMHETISQLIINNLDIKRWLFKFNSSVSSNGIAYCDITKHLTCYSHVMKEKARYGKEWCHKWAHESSFHQVFSEIPRILRQHACPLNRILYPNWESFKVAFLNEGGIIEAYPRAESVTVLQADMMIEPDGHTQLLCIGDQISESSAFKPWGISVPQSSIDSDYVNSVCQKVAASCQSRNIIGHLSLTMVTFISEETVRSFVSFLQSIGNHVIIIKER</sequence>
<dbReference type="EMBL" id="CAHIKZ030000202">
    <property type="protein sequence ID" value="CAE1159909.1"/>
    <property type="molecule type" value="Genomic_DNA"/>
</dbReference>
<dbReference type="AlphaFoldDB" id="A0A812AST8"/>
<dbReference type="PANTHER" id="PTHR14465">
    <property type="entry name" value="IQ DOMAIN-CONTAINING PROTEIN H"/>
    <property type="match status" value="1"/>
</dbReference>
<dbReference type="Pfam" id="PF24923">
    <property type="entry name" value="ATP-grasp_IQCH"/>
    <property type="match status" value="1"/>
</dbReference>
<dbReference type="InterPro" id="IPR056855">
    <property type="entry name" value="ATP-grasp_IQCH"/>
</dbReference>
<protein>
    <submittedName>
        <fullName evidence="2">IQ domain-containing protein H</fullName>
    </submittedName>
</protein>
<organism evidence="2 3">
    <name type="scientific">Acanthosepion pharaonis</name>
    <name type="common">Pharaoh cuttlefish</name>
    <name type="synonym">Sepia pharaonis</name>
    <dbReference type="NCBI Taxonomy" id="158019"/>
    <lineage>
        <taxon>Eukaryota</taxon>
        <taxon>Metazoa</taxon>
        <taxon>Spiralia</taxon>
        <taxon>Lophotrochozoa</taxon>
        <taxon>Mollusca</taxon>
        <taxon>Cephalopoda</taxon>
        <taxon>Coleoidea</taxon>
        <taxon>Decapodiformes</taxon>
        <taxon>Sepiida</taxon>
        <taxon>Sepiina</taxon>
        <taxon>Sepiidae</taxon>
        <taxon>Acanthosepion</taxon>
    </lineage>
</organism>
<proteinExistence type="predicted"/>
<keyword evidence="3" id="KW-1185">Reference proteome</keyword>
<evidence type="ECO:0000313" key="3">
    <source>
        <dbReference type="Proteomes" id="UP000597762"/>
    </source>
</evidence>
<name>A0A812AST8_ACAPH</name>
<gene>
    <name evidence="2" type="ORF">SPHA_6171</name>
</gene>
<dbReference type="Proteomes" id="UP000597762">
    <property type="component" value="Unassembled WGS sequence"/>
</dbReference>
<dbReference type="PANTHER" id="PTHR14465:SF0">
    <property type="entry name" value="IQ DOMAIN-CONTAINING PROTEIN H"/>
    <property type="match status" value="1"/>
</dbReference>
<feature type="domain" description="IQCH-like ATP-grasp" evidence="1">
    <location>
        <begin position="214"/>
        <end position="446"/>
    </location>
</feature>